<evidence type="ECO:0000256" key="7">
    <source>
        <dbReference type="ARBA" id="ARBA00022898"/>
    </source>
</evidence>
<dbReference type="STRING" id="1344003.SAMN05445060_0757"/>
<keyword evidence="12" id="KW-0732">Signal</keyword>
<evidence type="ECO:0000256" key="10">
    <source>
        <dbReference type="ARBA" id="ARBA00033171"/>
    </source>
</evidence>
<evidence type="ECO:0000256" key="1">
    <source>
        <dbReference type="ARBA" id="ARBA00003469"/>
    </source>
</evidence>
<dbReference type="InterPro" id="IPR027939">
    <property type="entry name" value="NMT1/THI5"/>
</dbReference>
<evidence type="ECO:0000256" key="3">
    <source>
        <dbReference type="ARBA" id="ARBA00009406"/>
    </source>
</evidence>
<evidence type="ECO:0000256" key="11">
    <source>
        <dbReference type="ARBA" id="ARBA00048179"/>
    </source>
</evidence>
<dbReference type="Gene3D" id="3.40.190.10">
    <property type="entry name" value="Periplasmic binding protein-like II"/>
    <property type="match status" value="2"/>
</dbReference>
<comment type="pathway">
    <text evidence="2">Cofactor biosynthesis; thiamine diphosphate biosynthesis.</text>
</comment>
<keyword evidence="6" id="KW-0479">Metal-binding</keyword>
<dbReference type="SUPFAM" id="SSF53850">
    <property type="entry name" value="Periplasmic binding protein-like II"/>
    <property type="match status" value="1"/>
</dbReference>
<name>A0A1N7DM39_9NOCA</name>
<keyword evidence="5" id="KW-0808">Transferase</keyword>
<feature type="signal peptide" evidence="12">
    <location>
        <begin position="1"/>
        <end position="34"/>
    </location>
</feature>
<evidence type="ECO:0000256" key="12">
    <source>
        <dbReference type="SAM" id="SignalP"/>
    </source>
</evidence>
<dbReference type="PANTHER" id="PTHR31528:SF1">
    <property type="entry name" value="4-AMINO-5-HYDROXYMETHYL-2-METHYLPYRIMIDINE PHOSPHATE SYNTHASE THI11-RELATED"/>
    <property type="match status" value="1"/>
</dbReference>
<reference evidence="14 15" key="1">
    <citation type="submission" date="2017-01" db="EMBL/GenBank/DDBJ databases">
        <authorList>
            <person name="Mah S.A."/>
            <person name="Swanson W.J."/>
            <person name="Moy G.W."/>
            <person name="Vacquier V.D."/>
        </authorList>
    </citation>
    <scope>NUCLEOTIDE SEQUENCE [LARGE SCALE GENOMIC DNA]</scope>
    <source>
        <strain evidence="14 15">CPCC 203464</strain>
    </source>
</reference>
<evidence type="ECO:0000256" key="8">
    <source>
        <dbReference type="ARBA" id="ARBA00022977"/>
    </source>
</evidence>
<dbReference type="AlphaFoldDB" id="A0A1N7DM39"/>
<organism evidence="14 15">
    <name type="scientific">Williamsia sterculiae</name>
    <dbReference type="NCBI Taxonomy" id="1344003"/>
    <lineage>
        <taxon>Bacteria</taxon>
        <taxon>Bacillati</taxon>
        <taxon>Actinomycetota</taxon>
        <taxon>Actinomycetes</taxon>
        <taxon>Mycobacteriales</taxon>
        <taxon>Nocardiaceae</taxon>
        <taxon>Williamsia</taxon>
    </lineage>
</organism>
<dbReference type="PANTHER" id="PTHR31528">
    <property type="entry name" value="4-AMINO-5-HYDROXYMETHYL-2-METHYLPYRIMIDINE PHOSPHATE SYNTHASE THI11-RELATED"/>
    <property type="match status" value="1"/>
</dbReference>
<comment type="subunit">
    <text evidence="4">Homodimer.</text>
</comment>
<evidence type="ECO:0000313" key="14">
    <source>
        <dbReference type="EMBL" id="SIR76933.1"/>
    </source>
</evidence>
<evidence type="ECO:0000256" key="4">
    <source>
        <dbReference type="ARBA" id="ARBA00011738"/>
    </source>
</evidence>
<keyword evidence="8" id="KW-0784">Thiamine biosynthesis</keyword>
<feature type="chain" id="PRO_5012230241" description="Thiamine pyrimidine synthase" evidence="12">
    <location>
        <begin position="35"/>
        <end position="390"/>
    </location>
</feature>
<evidence type="ECO:0000256" key="5">
    <source>
        <dbReference type="ARBA" id="ARBA00022679"/>
    </source>
</evidence>
<protein>
    <recommendedName>
        <fullName evidence="10">Thiamine pyrimidine synthase</fullName>
    </recommendedName>
</protein>
<keyword evidence="9" id="KW-0408">Iron</keyword>
<feature type="domain" description="SsuA/THI5-like" evidence="13">
    <location>
        <begin position="61"/>
        <end position="279"/>
    </location>
</feature>
<dbReference type="GO" id="GO:0046872">
    <property type="term" value="F:metal ion binding"/>
    <property type="evidence" value="ECO:0007669"/>
    <property type="project" value="UniProtKB-KW"/>
</dbReference>
<keyword evidence="15" id="KW-1185">Reference proteome</keyword>
<dbReference type="RefSeq" id="WP_234974219.1">
    <property type="nucleotide sequence ID" value="NZ_FTNT01000002.1"/>
</dbReference>
<evidence type="ECO:0000313" key="15">
    <source>
        <dbReference type="Proteomes" id="UP000186218"/>
    </source>
</evidence>
<evidence type="ECO:0000256" key="6">
    <source>
        <dbReference type="ARBA" id="ARBA00022723"/>
    </source>
</evidence>
<gene>
    <name evidence="14" type="ORF">SAMN05445060_0757</name>
</gene>
<evidence type="ECO:0000259" key="13">
    <source>
        <dbReference type="Pfam" id="PF09084"/>
    </source>
</evidence>
<keyword evidence="7" id="KW-0663">Pyridoxal phosphate</keyword>
<comment type="similarity">
    <text evidence="3">Belongs to the NMT1/THI5 family.</text>
</comment>
<dbReference type="GO" id="GO:0009228">
    <property type="term" value="P:thiamine biosynthetic process"/>
    <property type="evidence" value="ECO:0007669"/>
    <property type="project" value="UniProtKB-KW"/>
</dbReference>
<sequence>MRGIRGMGNGNTRKVRRAAVVGLAVAAALATATACTTTTDSGGGASGGKVTLQLQWFKQGQFAGYIAAVDKGFYNEQGLDVTLKDGGTDIVPQTVLAQGQADYAVAWVPKALQSREQGAKITEIAQVFQRSGTTQVSFKDKNITDAAQFKGRKIGSWGFGNEFELFAGMTRAGVNPGGDISLVQQQFDMNALLNGDIDAAQAMTYNEYAQVLEAKNPATGQLYQPADFNVIKWQDAGVGMLQDALWANSDKLASDKAYQDQTTKFVAASLKGWVYCRDHLTECRDVTVKAGSKLGASHQLWQINEVNKLIWPSPSAGIGTIDKSSFDQTVAIATGTKNQDGKTVLTKAPDADATTGTYVTAAQDLLKKQGVDLVGAGFAPTTVTLSEGGN</sequence>
<evidence type="ECO:0000256" key="2">
    <source>
        <dbReference type="ARBA" id="ARBA00004948"/>
    </source>
</evidence>
<comment type="function">
    <text evidence="1">Responsible for the formation of the pyrimidine heterocycle in the thiamine biosynthesis pathway. Catalyzes the formation of hydroxymethylpyrimidine phosphate (HMP-P) from histidine and pyridoxal phosphate (PLP). The protein uses PLP and the active site histidine to form HMP-P, generating an inactive enzyme. The enzyme can only undergo a single turnover, which suggests it is a suicide enzyme.</text>
</comment>
<accession>A0A1N7DM39</accession>
<dbReference type="Proteomes" id="UP000186218">
    <property type="component" value="Unassembled WGS sequence"/>
</dbReference>
<dbReference type="PROSITE" id="PS51257">
    <property type="entry name" value="PROKAR_LIPOPROTEIN"/>
    <property type="match status" value="1"/>
</dbReference>
<evidence type="ECO:0000256" key="9">
    <source>
        <dbReference type="ARBA" id="ARBA00023004"/>
    </source>
</evidence>
<comment type="catalytic activity">
    <reaction evidence="11">
        <text>N(6)-(pyridoxal phosphate)-L-lysyl-[4-amino-5-hydroxymethyl-2-methylpyrimidine phosphate synthase] + L-histidyl-[4-amino-5-hydroxymethyl-2-methylpyrimidine phosphate synthase] + 2 Fe(3+) + 4 H2O = L-lysyl-[4-amino-5-hydroxymethyl-2-methylpyrimidine phosphate synthase] + (2S)-2-amino-5-hydroxy-4-oxopentanoyl-[4-amino-5-hydroxymethyl-2-methylpyrimidine phosphate synthase] + 4-amino-2-methyl-5-(phosphooxymethyl)pyrimidine + 3-oxopropanoate + 2 Fe(2+) + 2 H(+)</text>
        <dbReference type="Rhea" id="RHEA:65756"/>
        <dbReference type="Rhea" id="RHEA-COMP:16892"/>
        <dbReference type="Rhea" id="RHEA-COMP:16893"/>
        <dbReference type="Rhea" id="RHEA-COMP:16894"/>
        <dbReference type="Rhea" id="RHEA-COMP:16895"/>
        <dbReference type="ChEBI" id="CHEBI:15377"/>
        <dbReference type="ChEBI" id="CHEBI:15378"/>
        <dbReference type="ChEBI" id="CHEBI:29033"/>
        <dbReference type="ChEBI" id="CHEBI:29034"/>
        <dbReference type="ChEBI" id="CHEBI:29969"/>
        <dbReference type="ChEBI" id="CHEBI:29979"/>
        <dbReference type="ChEBI" id="CHEBI:33190"/>
        <dbReference type="ChEBI" id="CHEBI:58354"/>
        <dbReference type="ChEBI" id="CHEBI:143915"/>
        <dbReference type="ChEBI" id="CHEBI:157692"/>
    </reaction>
    <physiologicalReaction direction="left-to-right" evidence="11">
        <dbReference type="Rhea" id="RHEA:65757"/>
    </physiologicalReaction>
</comment>
<proteinExistence type="inferred from homology"/>
<dbReference type="Pfam" id="PF09084">
    <property type="entry name" value="NMT1"/>
    <property type="match status" value="1"/>
</dbReference>
<dbReference type="EMBL" id="FTNT01000002">
    <property type="protein sequence ID" value="SIR76933.1"/>
    <property type="molecule type" value="Genomic_DNA"/>
</dbReference>
<dbReference type="GO" id="GO:0016740">
    <property type="term" value="F:transferase activity"/>
    <property type="evidence" value="ECO:0007669"/>
    <property type="project" value="UniProtKB-KW"/>
</dbReference>
<dbReference type="InterPro" id="IPR015168">
    <property type="entry name" value="SsuA/THI5"/>
</dbReference>